<feature type="compositionally biased region" description="Basic and acidic residues" evidence="1">
    <location>
        <begin position="658"/>
        <end position="671"/>
    </location>
</feature>
<organism evidence="3 4">
    <name type="scientific">Sphingomonas dokdonensis</name>
    <dbReference type="NCBI Taxonomy" id="344880"/>
    <lineage>
        <taxon>Bacteria</taxon>
        <taxon>Pseudomonadati</taxon>
        <taxon>Pseudomonadota</taxon>
        <taxon>Alphaproteobacteria</taxon>
        <taxon>Sphingomonadales</taxon>
        <taxon>Sphingomonadaceae</taxon>
        <taxon>Sphingomonas</taxon>
    </lineage>
</organism>
<dbReference type="EMBL" id="NBBI01000002">
    <property type="protein sequence ID" value="OWK31289.1"/>
    <property type="molecule type" value="Genomic_DNA"/>
</dbReference>
<evidence type="ECO:0000256" key="1">
    <source>
        <dbReference type="SAM" id="MobiDB-lite"/>
    </source>
</evidence>
<dbReference type="InterPro" id="IPR036890">
    <property type="entry name" value="HATPase_C_sf"/>
</dbReference>
<proteinExistence type="predicted"/>
<evidence type="ECO:0000259" key="2">
    <source>
        <dbReference type="Pfam" id="PF13588"/>
    </source>
</evidence>
<sequence>MASDEHVSVAVQDDFVARQTRAKPIPALAELIWNSLDADATRVEVELVYGSLLGGLSRIVVHDNGDGFSRDEAKGLFGNLGGSWKRMTRRTRTGDRMIHGQEGRGRYKAFSLGGMATWKVCYAAEGGNRAFEIRIAEHDLTDVVITPDEPAPDRTTGVIVVIDNLRREFRLFETDEGFQELAEIFALYLKSYKAVSISVGGNRIDPDQAIRSEASMTLAPITASDGSQHDAELQVIEWRADTKRILYLCSRDGFPLDQFETKFHVPGFSFSAYLRSSYVEHLQNEGRLGLIELDPPLSGAIERARSGIKDYFRNRAAEKARTVVDVWKADEVYPYEGEPLTTVEKAERQVFDIVAVHVQELAPEIGESSATAQALHLRMLRNAIERGPEELQLILKEVLDLPPRQHKELAALLQETSLTAIITAAKTVADRLKFIAALESIVFDPVTKGRLKERSQLHKILAENTWIFGEEYNLWVNDKDLRNVLVRHKKVLDPSLQIDDPVKVSGQKRAIVDLMFSRSTRRHRANDIEHLVVELKAPKVKIGADEMNQIKKYAQAVRADDRFSTVKGIRWHFWIVSNGYDEMAKYEIEAGPDPERRLIARTGDHTVGIKTWGEIIEENRARLQFFQEQMQHTVSESQAVEHLQEKYSRFLEGVLPGEGDKAEAEAERDTDGQPGETNIEAYEETDEAANAPR</sequence>
<dbReference type="Pfam" id="PF13588">
    <property type="entry name" value="HSDR_N_2"/>
    <property type="match status" value="1"/>
</dbReference>
<evidence type="ECO:0000313" key="4">
    <source>
        <dbReference type="Proteomes" id="UP000197290"/>
    </source>
</evidence>
<dbReference type="SUPFAM" id="SSF55874">
    <property type="entry name" value="ATPase domain of HSP90 chaperone/DNA topoisomerase II/histidine kinase"/>
    <property type="match status" value="1"/>
</dbReference>
<dbReference type="OrthoDB" id="8765545at2"/>
<keyword evidence="4" id="KW-1185">Reference proteome</keyword>
<feature type="domain" description="Type I restriction enzyme R protein N-terminal" evidence="2">
    <location>
        <begin position="483"/>
        <end position="559"/>
    </location>
</feature>
<protein>
    <submittedName>
        <fullName evidence="3">DNA mismatch repair protein MutL</fullName>
    </submittedName>
</protein>
<name>A0A245ZNI2_9SPHN</name>
<dbReference type="AlphaFoldDB" id="A0A245ZNI2"/>
<reference evidence="3 4" key="1">
    <citation type="submission" date="2017-03" db="EMBL/GenBank/DDBJ databases">
        <title>Genome sequence of Sphingomonas dokdonensis DSM 21029.</title>
        <authorList>
            <person name="Poehlein A."/>
            <person name="Wuebbeler J.H."/>
            <person name="Steinbuechel A."/>
            <person name="Daniel R."/>
        </authorList>
    </citation>
    <scope>NUCLEOTIDE SEQUENCE [LARGE SCALE GENOMIC DNA]</scope>
    <source>
        <strain evidence="3 4">DSM 21029</strain>
    </source>
</reference>
<dbReference type="Gene3D" id="3.30.565.10">
    <property type="entry name" value="Histidine kinase-like ATPase, C-terminal domain"/>
    <property type="match status" value="1"/>
</dbReference>
<feature type="region of interest" description="Disordered" evidence="1">
    <location>
        <begin position="654"/>
        <end position="693"/>
    </location>
</feature>
<dbReference type="RefSeq" id="WP_088366649.1">
    <property type="nucleotide sequence ID" value="NZ_NBBI01000002.1"/>
</dbReference>
<comment type="caution">
    <text evidence="3">The sequence shown here is derived from an EMBL/GenBank/DDBJ whole genome shotgun (WGS) entry which is preliminary data.</text>
</comment>
<dbReference type="InterPro" id="IPR029464">
    <property type="entry name" value="HSDR_N"/>
</dbReference>
<gene>
    <name evidence="3" type="primary">mutL_2</name>
    <name evidence="3" type="ORF">SPDO_12960</name>
</gene>
<dbReference type="Pfam" id="PF13589">
    <property type="entry name" value="HATPase_c_3"/>
    <property type="match status" value="1"/>
</dbReference>
<accession>A0A245ZNI2</accession>
<dbReference type="Proteomes" id="UP000197290">
    <property type="component" value="Unassembled WGS sequence"/>
</dbReference>
<evidence type="ECO:0000313" key="3">
    <source>
        <dbReference type="EMBL" id="OWK31289.1"/>
    </source>
</evidence>